<reference evidence="1 2" key="1">
    <citation type="submission" date="2016-01" db="EMBL/GenBank/DDBJ databases">
        <title>Biosynthesis of antibiotic leucinostatins and their inhibition on Phytophthora in bio-control Purpureocillium lilacinum.</title>
        <authorList>
            <person name="Wang G."/>
            <person name="Liu Z."/>
            <person name="Lin R."/>
            <person name="Li E."/>
            <person name="Mao Z."/>
            <person name="Ling J."/>
            <person name="Yin W."/>
            <person name="Xie B."/>
        </authorList>
    </citation>
    <scope>NUCLEOTIDE SEQUENCE [LARGE SCALE GENOMIC DNA]</scope>
    <source>
        <strain evidence="1">PLBJ-1</strain>
    </source>
</reference>
<proteinExistence type="predicted"/>
<evidence type="ECO:0000313" key="1">
    <source>
        <dbReference type="EMBL" id="OAQ81557.1"/>
    </source>
</evidence>
<gene>
    <name evidence="1" type="ORF">VFPBJ_04141</name>
</gene>
<dbReference type="Proteomes" id="UP000078240">
    <property type="component" value="Unassembled WGS sequence"/>
</dbReference>
<organism evidence="1 2">
    <name type="scientific">Purpureocillium lilacinum</name>
    <name type="common">Paecilomyces lilacinus</name>
    <dbReference type="NCBI Taxonomy" id="33203"/>
    <lineage>
        <taxon>Eukaryota</taxon>
        <taxon>Fungi</taxon>
        <taxon>Dikarya</taxon>
        <taxon>Ascomycota</taxon>
        <taxon>Pezizomycotina</taxon>
        <taxon>Sordariomycetes</taxon>
        <taxon>Hypocreomycetidae</taxon>
        <taxon>Hypocreales</taxon>
        <taxon>Ophiocordycipitaceae</taxon>
        <taxon>Purpureocillium</taxon>
    </lineage>
</organism>
<evidence type="ECO:0000313" key="2">
    <source>
        <dbReference type="Proteomes" id="UP000078240"/>
    </source>
</evidence>
<comment type="caution">
    <text evidence="1">The sequence shown here is derived from an EMBL/GenBank/DDBJ whole genome shotgun (WGS) entry which is preliminary data.</text>
</comment>
<protein>
    <submittedName>
        <fullName evidence="1">Uncharacterized protein</fullName>
    </submittedName>
</protein>
<name>A0A179GUD3_PURLI</name>
<accession>A0A179GUD3</accession>
<dbReference type="EMBL" id="LSBH01000003">
    <property type="protein sequence ID" value="OAQ81557.1"/>
    <property type="molecule type" value="Genomic_DNA"/>
</dbReference>
<dbReference type="AlphaFoldDB" id="A0A179GUD3"/>
<sequence length="241" mass="26343">MLRCAAADWAGREDACRREMRCRRHPPSRRHRALAQIHTHAAHESPPVVAVVAVVRRPLLASAAGLIQIRIQIQIQIHPSSRRPVAAHASRQSVLLAHTFRVNQPTSLCFRRSLAPLGATARGGLSPFFRPPSPVPASVPGLDCIGPLVRPWRGLPSIQGLQPPPKATHLPFLFISSNPPNRIAAPRTANLEVLRSWCRTVPYRTSPNQSGTASRHPISAGCLFIFVPVAQPDAPDPEWAN</sequence>